<reference evidence="1 2" key="1">
    <citation type="submission" date="2016-07" db="EMBL/GenBank/DDBJ databases">
        <title>Pervasive Adenine N6-methylation of Active Genes in Fungi.</title>
        <authorList>
            <consortium name="DOE Joint Genome Institute"/>
            <person name="Mondo S.J."/>
            <person name="Dannebaum R.O."/>
            <person name="Kuo R.C."/>
            <person name="Labutti K."/>
            <person name="Haridas S."/>
            <person name="Kuo A."/>
            <person name="Salamov A."/>
            <person name="Ahrendt S.R."/>
            <person name="Lipzen A."/>
            <person name="Sullivan W."/>
            <person name="Andreopoulos W.B."/>
            <person name="Clum A."/>
            <person name="Lindquist E."/>
            <person name="Daum C."/>
            <person name="Ramamoorthy G.K."/>
            <person name="Gryganskyi A."/>
            <person name="Culley D."/>
            <person name="Magnuson J.K."/>
            <person name="James T.Y."/>
            <person name="O'Malley M.A."/>
            <person name="Stajich J.E."/>
            <person name="Spatafora J.W."/>
            <person name="Visel A."/>
            <person name="Grigoriev I.V."/>
        </authorList>
    </citation>
    <scope>NUCLEOTIDE SEQUENCE [LARGE SCALE GENOMIC DNA]</scope>
    <source>
        <strain evidence="1 2">PL171</strain>
    </source>
</reference>
<keyword evidence="2" id="KW-1185">Reference proteome</keyword>
<sequence length="325" mass="37245">MAVHMAVINVHPHVVQWWLANTKANSGPRAIELKAHFVPLLMHAIDYDLGAALHRWIDYGLPVSRLDDCNTNRDVLHQSVFRKAWTVLDWWVRARSLGIVYPVADFDPHPYPVVNALECGEEGVFEWWVGPARLPVPEGLDDRILDAASAGGLPKVLEWWAANRGITRYSVVAMDLASFGTPIRWADRPESFYFWYPSISADRRIAVLDWWRNKSGVPLKYSSDLALTMFEQTGKLRTRVTGKPSVVEVLIPVLQWWLQSGLQVDWKTNARPERWDPQLREWWEREYLKLKGPAINADKKAAVETKKKSVQYSVSVEFARMTGGF</sequence>
<organism evidence="1 2">
    <name type="scientific">Catenaria anguillulae PL171</name>
    <dbReference type="NCBI Taxonomy" id="765915"/>
    <lineage>
        <taxon>Eukaryota</taxon>
        <taxon>Fungi</taxon>
        <taxon>Fungi incertae sedis</taxon>
        <taxon>Blastocladiomycota</taxon>
        <taxon>Blastocladiomycetes</taxon>
        <taxon>Blastocladiales</taxon>
        <taxon>Catenariaceae</taxon>
        <taxon>Catenaria</taxon>
    </lineage>
</organism>
<dbReference type="AlphaFoldDB" id="A0A1Y2HF77"/>
<accession>A0A1Y2HF77</accession>
<dbReference type="Proteomes" id="UP000193411">
    <property type="component" value="Unassembled WGS sequence"/>
</dbReference>
<dbReference type="EMBL" id="MCFL01000037">
    <property type="protein sequence ID" value="ORZ33240.1"/>
    <property type="molecule type" value="Genomic_DNA"/>
</dbReference>
<evidence type="ECO:0000313" key="1">
    <source>
        <dbReference type="EMBL" id="ORZ33240.1"/>
    </source>
</evidence>
<comment type="caution">
    <text evidence="1">The sequence shown here is derived from an EMBL/GenBank/DDBJ whole genome shotgun (WGS) entry which is preliminary data.</text>
</comment>
<protein>
    <submittedName>
        <fullName evidence="1">Uncharacterized protein</fullName>
    </submittedName>
</protein>
<proteinExistence type="predicted"/>
<name>A0A1Y2HF77_9FUNG</name>
<gene>
    <name evidence="1" type="ORF">BCR44DRAFT_1438593</name>
</gene>
<evidence type="ECO:0000313" key="2">
    <source>
        <dbReference type="Proteomes" id="UP000193411"/>
    </source>
</evidence>